<feature type="domain" description="Peptidase C14 caspase" evidence="1">
    <location>
        <begin position="41"/>
        <end position="308"/>
    </location>
</feature>
<dbReference type="EMBL" id="BLAY01000017">
    <property type="protein sequence ID" value="GET36716.1"/>
    <property type="molecule type" value="Genomic_DNA"/>
</dbReference>
<dbReference type="SUPFAM" id="SSF52129">
    <property type="entry name" value="Caspase-like"/>
    <property type="match status" value="1"/>
</dbReference>
<dbReference type="Proteomes" id="UP001050975">
    <property type="component" value="Unassembled WGS sequence"/>
</dbReference>
<dbReference type="PANTHER" id="PTHR48104:SF30">
    <property type="entry name" value="METACASPASE-1"/>
    <property type="match status" value="1"/>
</dbReference>
<dbReference type="Pfam" id="PF14326">
    <property type="entry name" value="DUF4384"/>
    <property type="match status" value="1"/>
</dbReference>
<organism evidence="3 4">
    <name type="scientific">Microseira wollei NIES-4236</name>
    <dbReference type="NCBI Taxonomy" id="2530354"/>
    <lineage>
        <taxon>Bacteria</taxon>
        <taxon>Bacillati</taxon>
        <taxon>Cyanobacteriota</taxon>
        <taxon>Cyanophyceae</taxon>
        <taxon>Oscillatoriophycideae</taxon>
        <taxon>Aerosakkonematales</taxon>
        <taxon>Aerosakkonemataceae</taxon>
        <taxon>Microseira</taxon>
    </lineage>
</organism>
<dbReference type="AlphaFoldDB" id="A0AAV3X7V5"/>
<comment type="caution">
    <text evidence="3">The sequence shown here is derived from an EMBL/GenBank/DDBJ whole genome shotgun (WGS) entry which is preliminary data.</text>
</comment>
<dbReference type="Gene3D" id="3.40.50.1460">
    <property type="match status" value="1"/>
</dbReference>
<sequence>MKRRHFFQFAASTLTTLGLSQLDIQRQSWRYAKVLAQSTPRKLALLVGINNYPDSPLNGCITDAHLQRELLIHRFGFNPNDILLVTDETNIKPTRAGILQAFEEHLIKQAKPGDVVVYHFSGHGSRVFDPDSGASDQLNSTFVPIDRESSPSGEKTIVSDVMGETLFLLMSALPTENVAVVLDSCHSGGGKRGNLTIRAIIGGSKVNPSPMERSYQDQWLSQLGKTREWLKQERQIGIAKGVVIASAARNQLAADTPFDGFSAGAFTYVLTQYLWQTTSDEPISNILANVARSTTRISTTRQIPEFEVKKDSNNEAKPAYFTNHQLPSAEAIITKVAGKSVELWLGGIDPQSIAAFNKNALFSILDDRGKNLGTVRLDSRNPNNGLIAQATLVETSQPNGIKPGLILQEQARAIPNDLKLRIGLDESLGADKPTASQALSRLTRIEPMPLGQTEVQYILGRMTEANYQELQQKKVADLPTVGSLGLYAPGLDLIPGSFGAANENVTAAIERLKAKLRSLLAARLVKLTLNADSSKLKVSALMKILDSQSGQPIDVAASAFTVRGSTRNASQVPANIKPNTVEIEGGIPKLPLGTRVQFLVENKEDTDLYVSLLVITPEGEMIVLFPNTWAATTDAALIKAGETRQIPEAGKDPFRITVGKPFGTVEVLIIASATPLREALKKLQAIATSRGQRGGPLPLESDAAGVIDDLLGDFDRGTRGSRSLYASFDPTVRAVNTAQLAAMSITFKAVEA</sequence>
<dbReference type="GO" id="GO:0004197">
    <property type="term" value="F:cysteine-type endopeptidase activity"/>
    <property type="evidence" value="ECO:0007669"/>
    <property type="project" value="InterPro"/>
</dbReference>
<accession>A0AAV3X7V5</accession>
<protein>
    <submittedName>
        <fullName evidence="3">Peptidase C14, caspase catalytic subunit p20</fullName>
    </submittedName>
</protein>
<dbReference type="InterPro" id="IPR011600">
    <property type="entry name" value="Pept_C14_caspase"/>
</dbReference>
<evidence type="ECO:0000259" key="2">
    <source>
        <dbReference type="Pfam" id="PF14326"/>
    </source>
</evidence>
<dbReference type="InterPro" id="IPR025493">
    <property type="entry name" value="DUF4384"/>
</dbReference>
<dbReference type="GO" id="GO:0005737">
    <property type="term" value="C:cytoplasm"/>
    <property type="evidence" value="ECO:0007669"/>
    <property type="project" value="TreeGrafter"/>
</dbReference>
<evidence type="ECO:0000259" key="1">
    <source>
        <dbReference type="Pfam" id="PF00656"/>
    </source>
</evidence>
<dbReference type="RefSeq" id="WP_226576880.1">
    <property type="nucleotide sequence ID" value="NZ_BLAY01000017.1"/>
</dbReference>
<proteinExistence type="predicted"/>
<feature type="domain" description="DUF4384" evidence="2">
    <location>
        <begin position="591"/>
        <end position="675"/>
    </location>
</feature>
<dbReference type="InterPro" id="IPR050452">
    <property type="entry name" value="Metacaspase"/>
</dbReference>
<dbReference type="InterPro" id="IPR029030">
    <property type="entry name" value="Caspase-like_dom_sf"/>
</dbReference>
<evidence type="ECO:0000313" key="3">
    <source>
        <dbReference type="EMBL" id="GET36716.1"/>
    </source>
</evidence>
<dbReference type="PIRSF" id="PIRSF007398">
    <property type="entry name" value="Sll0148_caspase"/>
    <property type="match status" value="1"/>
</dbReference>
<name>A0AAV3X7V5_9CYAN</name>
<gene>
    <name evidence="3" type="ORF">MiSe_14680</name>
</gene>
<dbReference type="GO" id="GO:0006508">
    <property type="term" value="P:proteolysis"/>
    <property type="evidence" value="ECO:0007669"/>
    <property type="project" value="InterPro"/>
</dbReference>
<dbReference type="InterPro" id="IPR011189">
    <property type="entry name" value="UCP_caspase_lke"/>
</dbReference>
<evidence type="ECO:0000313" key="4">
    <source>
        <dbReference type="Proteomes" id="UP001050975"/>
    </source>
</evidence>
<keyword evidence="4" id="KW-1185">Reference proteome</keyword>
<dbReference type="Pfam" id="PF00656">
    <property type="entry name" value="Peptidase_C14"/>
    <property type="match status" value="1"/>
</dbReference>
<reference evidence="3" key="1">
    <citation type="submission" date="2019-10" db="EMBL/GenBank/DDBJ databases">
        <title>Draft genome sequece of Microseira wollei NIES-4236.</title>
        <authorList>
            <person name="Yamaguchi H."/>
            <person name="Suzuki S."/>
            <person name="Kawachi M."/>
        </authorList>
    </citation>
    <scope>NUCLEOTIDE SEQUENCE</scope>
    <source>
        <strain evidence="3">NIES-4236</strain>
    </source>
</reference>
<dbReference type="PANTHER" id="PTHR48104">
    <property type="entry name" value="METACASPASE-4"/>
    <property type="match status" value="1"/>
</dbReference>